<evidence type="ECO:0000313" key="1">
    <source>
        <dbReference type="EMBL" id="JAD75057.1"/>
    </source>
</evidence>
<dbReference type="EMBL" id="GBRH01222838">
    <property type="protein sequence ID" value="JAD75057.1"/>
    <property type="molecule type" value="Transcribed_RNA"/>
</dbReference>
<organism evidence="1">
    <name type="scientific">Arundo donax</name>
    <name type="common">Giant reed</name>
    <name type="synonym">Donax arundinaceus</name>
    <dbReference type="NCBI Taxonomy" id="35708"/>
    <lineage>
        <taxon>Eukaryota</taxon>
        <taxon>Viridiplantae</taxon>
        <taxon>Streptophyta</taxon>
        <taxon>Embryophyta</taxon>
        <taxon>Tracheophyta</taxon>
        <taxon>Spermatophyta</taxon>
        <taxon>Magnoliopsida</taxon>
        <taxon>Liliopsida</taxon>
        <taxon>Poales</taxon>
        <taxon>Poaceae</taxon>
        <taxon>PACMAD clade</taxon>
        <taxon>Arundinoideae</taxon>
        <taxon>Arundineae</taxon>
        <taxon>Arundo</taxon>
    </lineage>
</organism>
<reference evidence="1" key="1">
    <citation type="submission" date="2014-09" db="EMBL/GenBank/DDBJ databases">
        <authorList>
            <person name="Magalhaes I.L.F."/>
            <person name="Oliveira U."/>
            <person name="Santos F.R."/>
            <person name="Vidigal T.H.D.A."/>
            <person name="Brescovit A.D."/>
            <person name="Santos A.J."/>
        </authorList>
    </citation>
    <scope>NUCLEOTIDE SEQUENCE</scope>
    <source>
        <tissue evidence="1">Shoot tissue taken approximately 20 cm above the soil surface</tissue>
    </source>
</reference>
<protein>
    <submittedName>
        <fullName evidence="1">Uncharacterized protein</fullName>
    </submittedName>
</protein>
<sequence>MRRSKAFVFSSSDCFSCTFSSLVCLSSFCKVAISASFSFRSTFDAFPSSISVTSCLERRDCAL</sequence>
<reference evidence="1" key="2">
    <citation type="journal article" date="2015" name="Data Brief">
        <title>Shoot transcriptome of the giant reed, Arundo donax.</title>
        <authorList>
            <person name="Barrero R.A."/>
            <person name="Guerrero F.D."/>
            <person name="Moolhuijzen P."/>
            <person name="Goolsby J.A."/>
            <person name="Tidwell J."/>
            <person name="Bellgard S.E."/>
            <person name="Bellgard M.I."/>
        </authorList>
    </citation>
    <scope>NUCLEOTIDE SEQUENCE</scope>
    <source>
        <tissue evidence="1">Shoot tissue taken approximately 20 cm above the soil surface</tissue>
    </source>
</reference>
<dbReference type="AlphaFoldDB" id="A0A0A9CU94"/>
<proteinExistence type="predicted"/>
<accession>A0A0A9CU94</accession>
<name>A0A0A9CU94_ARUDO</name>